<feature type="transmembrane region" description="Helical" evidence="1">
    <location>
        <begin position="67"/>
        <end position="94"/>
    </location>
</feature>
<keyword evidence="1" id="KW-0812">Transmembrane</keyword>
<dbReference type="EMBL" id="CAHIKZ030001112">
    <property type="protein sequence ID" value="CAE1253053.1"/>
    <property type="molecule type" value="Genomic_DNA"/>
</dbReference>
<feature type="transmembrane region" description="Helical" evidence="1">
    <location>
        <begin position="311"/>
        <end position="334"/>
    </location>
</feature>
<keyword evidence="1" id="KW-0472">Membrane</keyword>
<sequence>MTNSPVSYRLLRTGGSLLSLLQNSPANLSTHCDDSLVTLSTTVSFPDSATSKISNLNLTWLLINTQLLLSFLFLSFLLSFFLFFFLYLFISLFIYLFPSFFPSFLLSFFLSSFPYFLLSFFPAFFLSLFIYLFPYFLLSFFLSFFISLFRSFFLSLFLSLLLSFRLSFFLSYILIPNLAKIRVQHGIKRLCLFGLYISSGRLSLYCFNTVYPSSYLILPLVVFLPRSCLLSGSFSSHSPSFTFPYSHLFSASSVLSSSSLFFLLSITKFFSNRIVLFSLPFISLSLSLSLPPEASLYLSICPLEVSLVLCFFLRLLIFLSSCTIMFCLFFAASFPSRNFPPSQST</sequence>
<feature type="transmembrane region" description="Helical" evidence="1">
    <location>
        <begin position="202"/>
        <end position="225"/>
    </location>
</feature>
<evidence type="ECO:0000313" key="3">
    <source>
        <dbReference type="Proteomes" id="UP000597762"/>
    </source>
</evidence>
<accession>A0A812C4H4</accession>
<organism evidence="2 3">
    <name type="scientific">Acanthosepion pharaonis</name>
    <name type="common">Pharaoh cuttlefish</name>
    <name type="synonym">Sepia pharaonis</name>
    <dbReference type="NCBI Taxonomy" id="158019"/>
    <lineage>
        <taxon>Eukaryota</taxon>
        <taxon>Metazoa</taxon>
        <taxon>Spiralia</taxon>
        <taxon>Lophotrochozoa</taxon>
        <taxon>Mollusca</taxon>
        <taxon>Cephalopoda</taxon>
        <taxon>Coleoidea</taxon>
        <taxon>Decapodiformes</taxon>
        <taxon>Sepiida</taxon>
        <taxon>Sepiina</taxon>
        <taxon>Sepiidae</taxon>
        <taxon>Acanthosepion</taxon>
    </lineage>
</organism>
<gene>
    <name evidence="2" type="ORF">SPHA_28379</name>
</gene>
<feature type="transmembrane region" description="Helical" evidence="1">
    <location>
        <begin position="125"/>
        <end position="146"/>
    </location>
</feature>
<proteinExistence type="predicted"/>
<feature type="transmembrane region" description="Helical" evidence="1">
    <location>
        <begin position="245"/>
        <end position="267"/>
    </location>
</feature>
<keyword evidence="3" id="KW-1185">Reference proteome</keyword>
<reference evidence="2" key="1">
    <citation type="submission" date="2021-01" db="EMBL/GenBank/DDBJ databases">
        <authorList>
            <person name="Li R."/>
            <person name="Bekaert M."/>
        </authorList>
    </citation>
    <scope>NUCLEOTIDE SEQUENCE</scope>
    <source>
        <strain evidence="2">Farmed</strain>
    </source>
</reference>
<comment type="caution">
    <text evidence="2">The sequence shown here is derived from an EMBL/GenBank/DDBJ whole genome shotgun (WGS) entry which is preliminary data.</text>
</comment>
<protein>
    <submittedName>
        <fullName evidence="2">Uncharacterized protein</fullName>
    </submittedName>
</protein>
<evidence type="ECO:0000256" key="1">
    <source>
        <dbReference type="SAM" id="Phobius"/>
    </source>
</evidence>
<keyword evidence="1" id="KW-1133">Transmembrane helix</keyword>
<feature type="transmembrane region" description="Helical" evidence="1">
    <location>
        <begin position="152"/>
        <end position="175"/>
    </location>
</feature>
<name>A0A812C4H4_ACAPH</name>
<dbReference type="AlphaFoldDB" id="A0A812C4H4"/>
<dbReference type="Proteomes" id="UP000597762">
    <property type="component" value="Unassembled WGS sequence"/>
</dbReference>
<feature type="transmembrane region" description="Helical" evidence="1">
    <location>
        <begin position="274"/>
        <end position="291"/>
    </location>
</feature>
<evidence type="ECO:0000313" key="2">
    <source>
        <dbReference type="EMBL" id="CAE1253053.1"/>
    </source>
</evidence>